<dbReference type="InterPro" id="IPR000210">
    <property type="entry name" value="BTB/POZ_dom"/>
</dbReference>
<dbReference type="Pfam" id="PF00651">
    <property type="entry name" value="BTB"/>
    <property type="match status" value="1"/>
</dbReference>
<protein>
    <recommendedName>
        <fullName evidence="1">BTB domain-containing protein</fullName>
    </recommendedName>
</protein>
<dbReference type="EMBL" id="JBICBT010000468">
    <property type="protein sequence ID" value="KAL3112492.1"/>
    <property type="molecule type" value="Genomic_DNA"/>
</dbReference>
<organism evidence="2 3">
    <name type="scientific">Heterodera trifolii</name>
    <dbReference type="NCBI Taxonomy" id="157864"/>
    <lineage>
        <taxon>Eukaryota</taxon>
        <taxon>Metazoa</taxon>
        <taxon>Ecdysozoa</taxon>
        <taxon>Nematoda</taxon>
        <taxon>Chromadorea</taxon>
        <taxon>Rhabditida</taxon>
        <taxon>Tylenchina</taxon>
        <taxon>Tylenchomorpha</taxon>
        <taxon>Tylenchoidea</taxon>
        <taxon>Heteroderidae</taxon>
        <taxon>Heteroderinae</taxon>
        <taxon>Heterodera</taxon>
    </lineage>
</organism>
<dbReference type="Gene3D" id="3.30.710.10">
    <property type="entry name" value="Potassium Channel Kv1.1, Chain A"/>
    <property type="match status" value="1"/>
</dbReference>
<evidence type="ECO:0000313" key="3">
    <source>
        <dbReference type="Proteomes" id="UP001620626"/>
    </source>
</evidence>
<dbReference type="AlphaFoldDB" id="A0ABD2LB81"/>
<evidence type="ECO:0000313" key="2">
    <source>
        <dbReference type="EMBL" id="KAL3112492.1"/>
    </source>
</evidence>
<keyword evidence="3" id="KW-1185">Reference proteome</keyword>
<evidence type="ECO:0000259" key="1">
    <source>
        <dbReference type="Pfam" id="PF00651"/>
    </source>
</evidence>
<gene>
    <name evidence="2" type="ORF">niasHT_018698</name>
</gene>
<dbReference type="PANTHER" id="PTHR45774:SF4">
    <property type="entry name" value="AXUNDEAD, ISOFORM F"/>
    <property type="match status" value="1"/>
</dbReference>
<dbReference type="InterPro" id="IPR011333">
    <property type="entry name" value="SKP1/BTB/POZ_sf"/>
</dbReference>
<dbReference type="Proteomes" id="UP001620626">
    <property type="component" value="Unassembled WGS sequence"/>
</dbReference>
<accession>A0ABD2LB81</accession>
<dbReference type="SUPFAM" id="SSF54695">
    <property type="entry name" value="POZ domain"/>
    <property type="match status" value="1"/>
</dbReference>
<feature type="domain" description="BTB" evidence="1">
    <location>
        <begin position="10"/>
        <end position="68"/>
    </location>
</feature>
<proteinExistence type="predicted"/>
<dbReference type="PANTHER" id="PTHR45774">
    <property type="entry name" value="BTB/POZ DOMAIN-CONTAINING"/>
    <property type="match status" value="1"/>
</dbReference>
<comment type="caution">
    <text evidence="2">The sequence shown here is derived from an EMBL/GenBank/DDBJ whole genome shotgun (WGS) entry which is preliminary data.</text>
</comment>
<reference evidence="2 3" key="1">
    <citation type="submission" date="2024-10" db="EMBL/GenBank/DDBJ databases">
        <authorList>
            <person name="Kim D."/>
        </authorList>
    </citation>
    <scope>NUCLEOTIDE SEQUENCE [LARGE SCALE GENOMIC DNA]</scope>
    <source>
        <strain evidence="2">BH-2024</strain>
    </source>
</reference>
<sequence>MFRFDAKNEEKEFASANCPVEIPDVKAAAFKVILSFIYAEDLSGLNGNNAMAVLYAAKKHNIPPLVNASLQIPISELCNIFVTFAQARLYEMEDFANCCLYYIDKKADTLLKSEEFLQIDQKILSENRRQMLGPALFKIRFPLFSKEDFFEKIVPSGILTTDEVTNVEQYHTNPNFCGISGGLLYPQQFPSHGRIWASGTIELDIEKVSEFAGEMFMNYRKSEAVHIGGIAWKIVAQINTNYEEIAGRWPLI</sequence>
<name>A0ABD2LB81_9BILA</name>